<dbReference type="Proteomes" id="UP000222542">
    <property type="component" value="Unassembled WGS sequence"/>
</dbReference>
<reference evidence="5 6" key="1">
    <citation type="journal article" date="2014" name="Nat. Genet.">
        <title>Genome sequence of the hot pepper provides insights into the evolution of pungency in Capsicum species.</title>
        <authorList>
            <person name="Kim S."/>
            <person name="Park M."/>
            <person name="Yeom S.I."/>
            <person name="Kim Y.M."/>
            <person name="Lee J.M."/>
            <person name="Lee H.A."/>
            <person name="Seo E."/>
            <person name="Choi J."/>
            <person name="Cheong K."/>
            <person name="Kim K.T."/>
            <person name="Jung K."/>
            <person name="Lee G.W."/>
            <person name="Oh S.K."/>
            <person name="Bae C."/>
            <person name="Kim S.B."/>
            <person name="Lee H.Y."/>
            <person name="Kim S.Y."/>
            <person name="Kim M.S."/>
            <person name="Kang B.C."/>
            <person name="Jo Y.D."/>
            <person name="Yang H.B."/>
            <person name="Jeong H.J."/>
            <person name="Kang W.H."/>
            <person name="Kwon J.K."/>
            <person name="Shin C."/>
            <person name="Lim J.Y."/>
            <person name="Park J.H."/>
            <person name="Huh J.H."/>
            <person name="Kim J.S."/>
            <person name="Kim B.D."/>
            <person name="Cohen O."/>
            <person name="Paran I."/>
            <person name="Suh M.C."/>
            <person name="Lee S.B."/>
            <person name="Kim Y.K."/>
            <person name="Shin Y."/>
            <person name="Noh S.J."/>
            <person name="Park J."/>
            <person name="Seo Y.S."/>
            <person name="Kwon S.Y."/>
            <person name="Kim H.A."/>
            <person name="Park J.M."/>
            <person name="Kim H.J."/>
            <person name="Choi S.B."/>
            <person name="Bosland P.W."/>
            <person name="Reeves G."/>
            <person name="Jo S.H."/>
            <person name="Lee B.W."/>
            <person name="Cho H.T."/>
            <person name="Choi H.S."/>
            <person name="Lee M.S."/>
            <person name="Yu Y."/>
            <person name="Do Choi Y."/>
            <person name="Park B.S."/>
            <person name="van Deynze A."/>
            <person name="Ashrafi H."/>
            <person name="Hill T."/>
            <person name="Kim W.T."/>
            <person name="Pai H.S."/>
            <person name="Ahn H.K."/>
            <person name="Yeam I."/>
            <person name="Giovannoni J.J."/>
            <person name="Rose J.K."/>
            <person name="Sorensen I."/>
            <person name="Lee S.J."/>
            <person name="Kim R.W."/>
            <person name="Choi I.Y."/>
            <person name="Choi B.S."/>
            <person name="Lim J.S."/>
            <person name="Lee Y.H."/>
            <person name="Choi D."/>
        </authorList>
    </citation>
    <scope>NUCLEOTIDE SEQUENCE [LARGE SCALE GENOMIC DNA]</scope>
    <source>
        <strain evidence="6">cv. CM334</strain>
    </source>
</reference>
<dbReference type="PANTHER" id="PTHR43150">
    <property type="entry name" value="HYPERKINETIC, ISOFORM M"/>
    <property type="match status" value="1"/>
</dbReference>
<dbReference type="AlphaFoldDB" id="A0A2G2ZAE2"/>
<organism evidence="5 6">
    <name type="scientific">Capsicum annuum</name>
    <name type="common">Capsicum pepper</name>
    <dbReference type="NCBI Taxonomy" id="4072"/>
    <lineage>
        <taxon>Eukaryota</taxon>
        <taxon>Viridiplantae</taxon>
        <taxon>Streptophyta</taxon>
        <taxon>Embryophyta</taxon>
        <taxon>Tracheophyta</taxon>
        <taxon>Spermatophyta</taxon>
        <taxon>Magnoliopsida</taxon>
        <taxon>eudicotyledons</taxon>
        <taxon>Gunneridae</taxon>
        <taxon>Pentapetalae</taxon>
        <taxon>asterids</taxon>
        <taxon>lamiids</taxon>
        <taxon>Solanales</taxon>
        <taxon>Solanaceae</taxon>
        <taxon>Solanoideae</taxon>
        <taxon>Capsiceae</taxon>
        <taxon>Capsicum</taxon>
    </lineage>
</organism>
<dbReference type="Gene3D" id="3.20.20.100">
    <property type="entry name" value="NADP-dependent oxidoreductase domain"/>
    <property type="match status" value="1"/>
</dbReference>
<protein>
    <recommendedName>
        <fullName evidence="4">NADP-dependent oxidoreductase domain-containing protein</fullName>
    </recommendedName>
</protein>
<dbReference type="InterPro" id="IPR036812">
    <property type="entry name" value="NAD(P)_OxRdtase_dom_sf"/>
</dbReference>
<accession>A0A2G2ZAE2</accession>
<comment type="similarity">
    <text evidence="1">Belongs to the shaker potassium channel beta subunit family.</text>
</comment>
<evidence type="ECO:0000259" key="4">
    <source>
        <dbReference type="Pfam" id="PF00248"/>
    </source>
</evidence>
<sequence>MSPPENRTPATSPNIVDNVHDDNQIWIVPGGGSKFELARPSWKNFPESTREVWPDTSTPILETVRSMNYVIDKGWAFYWVTSEWSAQQITEAWGVAQRLDLVSPIVVQPEYNLLSRHKKKGKVKGLGSLGRSVKATNNSTLTLPKEIDEMIKSHVDDSNADLYAQLLNERNKNKRIRKELDLLMKHVYKKSSSNDERQSQENN</sequence>
<dbReference type="InterPro" id="IPR005399">
    <property type="entry name" value="K_chnl_volt-dep_bsu_KCNAB-rel"/>
</dbReference>
<gene>
    <name evidence="5" type="ORF">T459_17028</name>
</gene>
<dbReference type="STRING" id="4072.A0A2G2ZAE2"/>
<dbReference type="Pfam" id="PF00248">
    <property type="entry name" value="Aldo_ket_red"/>
    <property type="match status" value="1"/>
</dbReference>
<dbReference type="GO" id="GO:0016491">
    <property type="term" value="F:oxidoreductase activity"/>
    <property type="evidence" value="ECO:0007669"/>
    <property type="project" value="UniProtKB-KW"/>
</dbReference>
<feature type="domain" description="NADP-dependent oxidoreductase" evidence="4">
    <location>
        <begin position="53"/>
        <end position="120"/>
    </location>
</feature>
<keyword evidence="2" id="KW-0521">NADP</keyword>
<evidence type="ECO:0000256" key="2">
    <source>
        <dbReference type="ARBA" id="ARBA00022857"/>
    </source>
</evidence>
<comment type="caution">
    <text evidence="5">The sequence shown here is derived from an EMBL/GenBank/DDBJ whole genome shotgun (WGS) entry which is preliminary data.</text>
</comment>
<name>A0A2G2ZAE2_CAPAN</name>
<evidence type="ECO:0000256" key="1">
    <source>
        <dbReference type="ARBA" id="ARBA00006515"/>
    </source>
</evidence>
<proteinExistence type="inferred from homology"/>
<dbReference type="EMBL" id="AYRZ02000006">
    <property type="protein sequence ID" value="PHT78976.1"/>
    <property type="molecule type" value="Genomic_DNA"/>
</dbReference>
<dbReference type="InterPro" id="IPR023210">
    <property type="entry name" value="NADP_OxRdtase_dom"/>
</dbReference>
<dbReference type="PANTHER" id="PTHR43150:SF2">
    <property type="entry name" value="HYPERKINETIC, ISOFORM M"/>
    <property type="match status" value="1"/>
</dbReference>
<dbReference type="Gramene" id="PHT78976">
    <property type="protein sequence ID" value="PHT78976"/>
    <property type="gene ID" value="T459_17028"/>
</dbReference>
<keyword evidence="6" id="KW-1185">Reference proteome</keyword>
<keyword evidence="3" id="KW-0560">Oxidoreductase</keyword>
<dbReference type="SUPFAM" id="SSF51430">
    <property type="entry name" value="NAD(P)-linked oxidoreductase"/>
    <property type="match status" value="1"/>
</dbReference>
<reference evidence="5 6" key="2">
    <citation type="journal article" date="2017" name="Genome Biol.">
        <title>New reference genome sequences of hot pepper reveal the massive evolution of plant disease-resistance genes by retroduplication.</title>
        <authorList>
            <person name="Kim S."/>
            <person name="Park J."/>
            <person name="Yeom S.I."/>
            <person name="Kim Y.M."/>
            <person name="Seo E."/>
            <person name="Kim K.T."/>
            <person name="Kim M.S."/>
            <person name="Lee J.M."/>
            <person name="Cheong K."/>
            <person name="Shin H.S."/>
            <person name="Kim S.B."/>
            <person name="Han K."/>
            <person name="Lee J."/>
            <person name="Park M."/>
            <person name="Lee H.A."/>
            <person name="Lee H.Y."/>
            <person name="Lee Y."/>
            <person name="Oh S."/>
            <person name="Lee J.H."/>
            <person name="Choi E."/>
            <person name="Choi E."/>
            <person name="Lee S.E."/>
            <person name="Jeon J."/>
            <person name="Kim H."/>
            <person name="Choi G."/>
            <person name="Song H."/>
            <person name="Lee J."/>
            <person name="Lee S.C."/>
            <person name="Kwon J.K."/>
            <person name="Lee H.Y."/>
            <person name="Koo N."/>
            <person name="Hong Y."/>
            <person name="Kim R.W."/>
            <person name="Kang W.H."/>
            <person name="Huh J.H."/>
            <person name="Kang B.C."/>
            <person name="Yang T.J."/>
            <person name="Lee Y.H."/>
            <person name="Bennetzen J.L."/>
            <person name="Choi D."/>
        </authorList>
    </citation>
    <scope>NUCLEOTIDE SEQUENCE [LARGE SCALE GENOMIC DNA]</scope>
    <source>
        <strain evidence="6">cv. CM334</strain>
    </source>
</reference>
<evidence type="ECO:0000313" key="5">
    <source>
        <dbReference type="EMBL" id="PHT78976.1"/>
    </source>
</evidence>
<evidence type="ECO:0000256" key="3">
    <source>
        <dbReference type="ARBA" id="ARBA00023002"/>
    </source>
</evidence>
<evidence type="ECO:0000313" key="6">
    <source>
        <dbReference type="Proteomes" id="UP000222542"/>
    </source>
</evidence>